<feature type="region of interest" description="Disordered" evidence="2">
    <location>
        <begin position="344"/>
        <end position="363"/>
    </location>
</feature>
<dbReference type="AlphaFoldDB" id="A0A7I8VU50"/>
<dbReference type="SUPFAM" id="SSF57667">
    <property type="entry name" value="beta-beta-alpha zinc fingers"/>
    <property type="match status" value="1"/>
</dbReference>
<evidence type="ECO:0000259" key="3">
    <source>
        <dbReference type="PROSITE" id="PS00028"/>
    </source>
</evidence>
<dbReference type="PANTHER" id="PTHR31434:SF2">
    <property type="entry name" value="S PHASE CYCLIN A-ASSOCIATED PROTEIN IN THE ENDOPLASMIC RETICULUM"/>
    <property type="match status" value="1"/>
</dbReference>
<evidence type="ECO:0000256" key="1">
    <source>
        <dbReference type="SAM" id="Coils"/>
    </source>
</evidence>
<dbReference type="InterPro" id="IPR032446">
    <property type="entry name" value="SCAPER_N"/>
</dbReference>
<comment type="caution">
    <text evidence="4">The sequence shown here is derived from an EMBL/GenBank/DDBJ whole genome shotgun (WGS) entry which is preliminary data.</text>
</comment>
<dbReference type="Gene3D" id="3.30.160.60">
    <property type="entry name" value="Classic Zinc Finger"/>
    <property type="match status" value="1"/>
</dbReference>
<feature type="compositionally biased region" description="Basic and acidic residues" evidence="2">
    <location>
        <begin position="217"/>
        <end position="239"/>
    </location>
</feature>
<feature type="coiled-coil region" evidence="1">
    <location>
        <begin position="609"/>
        <end position="640"/>
    </location>
</feature>
<dbReference type="PROSITE" id="PS00028">
    <property type="entry name" value="ZINC_FINGER_C2H2_1"/>
    <property type="match status" value="1"/>
</dbReference>
<dbReference type="GO" id="GO:0008270">
    <property type="term" value="F:zinc ion binding"/>
    <property type="evidence" value="ECO:0007669"/>
    <property type="project" value="InterPro"/>
</dbReference>
<evidence type="ECO:0000313" key="5">
    <source>
        <dbReference type="Proteomes" id="UP000549394"/>
    </source>
</evidence>
<gene>
    <name evidence="4" type="ORF">DGYR_LOCUS6545</name>
</gene>
<evidence type="ECO:0000313" key="4">
    <source>
        <dbReference type="EMBL" id="CAD5118114.1"/>
    </source>
</evidence>
<keyword evidence="5" id="KW-1185">Reference proteome</keyword>
<dbReference type="InterPro" id="IPR013087">
    <property type="entry name" value="Znf_C2H2_type"/>
</dbReference>
<feature type="region of interest" description="Disordered" evidence="2">
    <location>
        <begin position="53"/>
        <end position="86"/>
    </location>
</feature>
<accession>A0A7I8VU50</accession>
<proteinExistence type="predicted"/>
<protein>
    <submittedName>
        <fullName evidence="4">DgyrCDS6853</fullName>
    </submittedName>
</protein>
<reference evidence="4 5" key="1">
    <citation type="submission" date="2020-08" db="EMBL/GenBank/DDBJ databases">
        <authorList>
            <person name="Hejnol A."/>
        </authorList>
    </citation>
    <scope>NUCLEOTIDE SEQUENCE [LARGE SCALE GENOMIC DNA]</scope>
</reference>
<feature type="compositionally biased region" description="Basic residues" evidence="2">
    <location>
        <begin position="1"/>
        <end position="15"/>
    </location>
</feature>
<dbReference type="PANTHER" id="PTHR31434">
    <property type="entry name" value="S PHASE CYCLIN A-ASSOCIATED PROTEIN IN THE ENDOPLASMIC RETICULUM"/>
    <property type="match status" value="1"/>
</dbReference>
<feature type="compositionally biased region" description="Polar residues" evidence="2">
    <location>
        <begin position="58"/>
        <end position="86"/>
    </location>
</feature>
<dbReference type="SMART" id="SM00451">
    <property type="entry name" value="ZnF_U1"/>
    <property type="match status" value="1"/>
</dbReference>
<feature type="region of interest" description="Disordered" evidence="2">
    <location>
        <begin position="205"/>
        <end position="239"/>
    </location>
</feature>
<dbReference type="Proteomes" id="UP000549394">
    <property type="component" value="Unassembled WGS sequence"/>
</dbReference>
<dbReference type="GO" id="GO:0003676">
    <property type="term" value="F:nucleic acid binding"/>
    <property type="evidence" value="ECO:0007669"/>
    <property type="project" value="InterPro"/>
</dbReference>
<keyword evidence="1" id="KW-0175">Coiled coil</keyword>
<organism evidence="4 5">
    <name type="scientific">Dimorphilus gyrociliatus</name>
    <dbReference type="NCBI Taxonomy" id="2664684"/>
    <lineage>
        <taxon>Eukaryota</taxon>
        <taxon>Metazoa</taxon>
        <taxon>Spiralia</taxon>
        <taxon>Lophotrochozoa</taxon>
        <taxon>Annelida</taxon>
        <taxon>Polychaeta</taxon>
        <taxon>Polychaeta incertae sedis</taxon>
        <taxon>Dinophilidae</taxon>
        <taxon>Dimorphilus</taxon>
    </lineage>
</organism>
<dbReference type="Pfam" id="PF12874">
    <property type="entry name" value="zf-met"/>
    <property type="match status" value="1"/>
</dbReference>
<dbReference type="EMBL" id="CAJFCJ010000008">
    <property type="protein sequence ID" value="CAD5118114.1"/>
    <property type="molecule type" value="Genomic_DNA"/>
</dbReference>
<sequence length="1050" mass="121313">MDVKNNKQRQRRYNQRHQNNSISSDPVKNIVLKEGRTARNLIAWNVPLNRYKRRSSSETKSAPPNFRSRTPPISNGLSDSLNSSTTKFKKSSDVRARYWAFLFDNLRRAVDEIYQTCEHDESALECKEVIMIMEQCTNDFKSLITRMKVMKEFEESDKPTPVAWEVRKISPNKATQSQTAVNGERSCAKKISYSDAVCGKNSVDVCQSTDSNPTDDENWKTVERSSRSRVKNTPEKRNEEMEWQDLEDEYREYSGKSWSDLYDAEIEAARTPGRVVHMHEKLSSPARRCSTTEVQRRHELKQEKAQELRNKLQKEITDKMRGKWNKVENVRASKEKIRQWRREKIQKRQERAEKNRKQTIEKRVKKAKDEEIKGREIAFIQSLEETHKRHDIMNKDKDCEARLNDLQAEQVRKREEKAAKEAAAEARRKDLEAERQAKLVELQEKRRQQEAEREARQLQKDAERAQAARNKERERTERLATLEAQKQEQIRTLQQRIEKKQTESARRHIEHLEGKREKAFEMSVVTHSTTDETLDTKPILTPYDKKKLCTLCGVLITCEVQLQSHLRGKRHMQAVKEKLGSDQFVQRDLENVNLQHMSDVPADRPDLQQESEKERQKVLKRRLKKLRQRMSNRASAFEKENRTETGEATLNGKLKKLLLDISRNNGQCPNERTLNELIRCLSSSTLQSKQSSSIAKRLCQNALNSTFFKPPLNIKSLHLAANALNHLVQSDSEMSSYLLKSNHISVIIDLLSKQLVHIYQSTEQKDQDELLLAERLFQIIATTFSKAPNSISIDAFSYLICASILDTLANIMRSLSLEVEGVWSFFKEGLNMITEISRQANLNDQNKEEFLTTVRSTDLLEVVTLMYSVLLYLGEKELDDQVASLLCQALEFVNTLALVDLKTLQNMLCVEGTCLELRHLAAFILKQPKHESLVNKIITAVGFFTSQCVDAQTALQTGQSPTVLQLLSSLPVDYFTQVSLMKVLMPTLIAATYENPANLKIISTEVSPSLLVSFIKDEIRLKSDENKLLHLSHRLPIVEWESAIEYFSKH</sequence>
<dbReference type="OrthoDB" id="71500at2759"/>
<evidence type="ECO:0000256" key="2">
    <source>
        <dbReference type="SAM" id="MobiDB-lite"/>
    </source>
</evidence>
<dbReference type="InterPro" id="IPR036236">
    <property type="entry name" value="Znf_C2H2_sf"/>
</dbReference>
<feature type="region of interest" description="Disordered" evidence="2">
    <location>
        <begin position="412"/>
        <end position="431"/>
    </location>
</feature>
<dbReference type="Pfam" id="PF16501">
    <property type="entry name" value="SCAPER_N"/>
    <property type="match status" value="1"/>
</dbReference>
<feature type="domain" description="C2H2-type" evidence="3">
    <location>
        <begin position="549"/>
        <end position="571"/>
    </location>
</feature>
<name>A0A7I8VU50_9ANNE</name>
<dbReference type="InterPro" id="IPR003604">
    <property type="entry name" value="Matrin/U1-like-C_Znf_C2H2"/>
</dbReference>
<feature type="region of interest" description="Disordered" evidence="2">
    <location>
        <begin position="443"/>
        <end position="477"/>
    </location>
</feature>
<feature type="region of interest" description="Disordered" evidence="2">
    <location>
        <begin position="1"/>
        <end position="25"/>
    </location>
</feature>